<evidence type="ECO:0008006" key="4">
    <source>
        <dbReference type="Google" id="ProtNLM"/>
    </source>
</evidence>
<name>A0A2H0UB51_9BACT</name>
<feature type="transmembrane region" description="Helical" evidence="1">
    <location>
        <begin position="1000"/>
        <end position="1020"/>
    </location>
</feature>
<evidence type="ECO:0000256" key="1">
    <source>
        <dbReference type="SAM" id="Phobius"/>
    </source>
</evidence>
<dbReference type="AlphaFoldDB" id="A0A2H0UB51"/>
<keyword evidence="1" id="KW-1133">Transmembrane helix</keyword>
<keyword evidence="1" id="KW-0812">Transmembrane</keyword>
<protein>
    <recommendedName>
        <fullName evidence="4">AcrB/AcrD/AcrF family protein</fullName>
    </recommendedName>
</protein>
<feature type="transmembrane region" description="Helical" evidence="1">
    <location>
        <begin position="463"/>
        <end position="488"/>
    </location>
</feature>
<dbReference type="GO" id="GO:0042910">
    <property type="term" value="F:xenobiotic transmembrane transporter activity"/>
    <property type="evidence" value="ECO:0007669"/>
    <property type="project" value="TreeGrafter"/>
</dbReference>
<feature type="transmembrane region" description="Helical" evidence="1">
    <location>
        <begin position="387"/>
        <end position="411"/>
    </location>
</feature>
<feature type="transmembrane region" description="Helical" evidence="1">
    <location>
        <begin position="921"/>
        <end position="948"/>
    </location>
</feature>
<gene>
    <name evidence="2" type="ORF">COU18_02960</name>
</gene>
<dbReference type="SUPFAM" id="SSF82714">
    <property type="entry name" value="Multidrug efflux transporter AcrB TolC docking domain, DN and DC subdomains"/>
    <property type="match status" value="2"/>
</dbReference>
<dbReference type="Gene3D" id="3.30.70.1440">
    <property type="entry name" value="Multidrug efflux transporter AcrB pore domain"/>
    <property type="match status" value="1"/>
</dbReference>
<dbReference type="Gene3D" id="3.30.2090.10">
    <property type="entry name" value="Multidrug efflux transporter AcrB TolC docking domain, DN and DC subdomains"/>
    <property type="match status" value="2"/>
</dbReference>
<feature type="transmembrane region" description="Helical" evidence="1">
    <location>
        <begin position="869"/>
        <end position="888"/>
    </location>
</feature>
<reference evidence="3" key="1">
    <citation type="submission" date="2017-09" db="EMBL/GenBank/DDBJ databases">
        <title>Depth-based differentiation of microbial function through sediment-hosted aquifers and enrichment of novel symbionts in the deep terrestrial subsurface.</title>
        <authorList>
            <person name="Probst A.J."/>
            <person name="Ladd B."/>
            <person name="Jarett J.K."/>
            <person name="Geller-Mcgrath D.E."/>
            <person name="Sieber C.M.K."/>
            <person name="Emerson J.B."/>
            <person name="Anantharaman K."/>
            <person name="Thomas B.C."/>
            <person name="Malmstrom R."/>
            <person name="Stieglmeier M."/>
            <person name="Klingl A."/>
            <person name="Woyke T."/>
            <person name="Ryan C.M."/>
            <person name="Banfield J.F."/>
        </authorList>
    </citation>
    <scope>NUCLEOTIDE SEQUENCE [LARGE SCALE GENOMIC DNA]</scope>
</reference>
<feature type="transmembrane region" description="Helical" evidence="1">
    <location>
        <begin position="339"/>
        <end position="357"/>
    </location>
</feature>
<organism evidence="2 3">
    <name type="scientific">Candidatus Kaiserbacteria bacterium CG10_big_fil_rev_8_21_14_0_10_51_14</name>
    <dbReference type="NCBI Taxonomy" id="1974610"/>
    <lineage>
        <taxon>Bacteria</taxon>
        <taxon>Candidatus Kaiseribacteriota</taxon>
    </lineage>
</organism>
<proteinExistence type="predicted"/>
<dbReference type="InterPro" id="IPR027463">
    <property type="entry name" value="AcrB_DN_DC_subdom"/>
</dbReference>
<feature type="transmembrane region" description="Helical" evidence="1">
    <location>
        <begin position="895"/>
        <end position="915"/>
    </location>
</feature>
<dbReference type="SUPFAM" id="SSF82693">
    <property type="entry name" value="Multidrug efflux transporter AcrB pore domain, PN1, PN2, PC1 and PC2 subdomains"/>
    <property type="match status" value="3"/>
</dbReference>
<feature type="transmembrane region" description="Helical" evidence="1">
    <location>
        <begin position="969"/>
        <end position="994"/>
    </location>
</feature>
<feature type="transmembrane region" description="Helical" evidence="1">
    <location>
        <begin position="432"/>
        <end position="457"/>
    </location>
</feature>
<dbReference type="GO" id="GO:0005886">
    <property type="term" value="C:plasma membrane"/>
    <property type="evidence" value="ECO:0007669"/>
    <property type="project" value="TreeGrafter"/>
</dbReference>
<keyword evidence="1" id="KW-0472">Membrane</keyword>
<dbReference type="Proteomes" id="UP000231192">
    <property type="component" value="Unassembled WGS sequence"/>
</dbReference>
<evidence type="ECO:0000313" key="3">
    <source>
        <dbReference type="Proteomes" id="UP000231192"/>
    </source>
</evidence>
<dbReference type="SUPFAM" id="SSF82866">
    <property type="entry name" value="Multidrug efflux transporter AcrB transmembrane domain"/>
    <property type="match status" value="2"/>
</dbReference>
<evidence type="ECO:0000313" key="2">
    <source>
        <dbReference type="EMBL" id="PIR83617.1"/>
    </source>
</evidence>
<dbReference type="PANTHER" id="PTHR32063:SF24">
    <property type="entry name" value="CATION EFFLUX SYSTEM (ACRB_ACRD_ACRF FAMILY)"/>
    <property type="match status" value="1"/>
</dbReference>
<feature type="transmembrane region" description="Helical" evidence="1">
    <location>
        <begin position="528"/>
        <end position="550"/>
    </location>
</feature>
<feature type="transmembrane region" description="Helical" evidence="1">
    <location>
        <begin position="364"/>
        <end position="381"/>
    </location>
</feature>
<sequence>MYSLWNFFLERRAFTILIMVALLVSGGWALIAMPKESFPEVEVPIGVVSTSLPGATAADVERLVTDKLEPSVRNVSGIDKVTSSSRQGVSVITAQFLASADIETAIQDLRNAIEGAKRDLPSDAEAPTVTKVDFQNEPILMIGIGGDLTPETLTKLGEDLKDDLISLPGVSNVSVSGTRAREVSVIVRKDALATHGLSVGQIISALSGANASAPSGTITMDGIEYPVQFKGDITEVDAIANTPIKTQTGEIRVRDIADVIDGFEKTSTISRLAFHGEEATFAMTINVYKSSGGNILSVTEGVRERLLELEDSLLRGSDAIVVYDAGEEVRTSISDLTEAGLTTVVLVMLVLSITIGLREALVSALSIPFSFTIAFLGMWATGNSINFISLFALIIAIGILVDSGIVVVEAIHTNRESGLNKMDAARKAIRQYSWPLIAGTMTTVAVFVPLFFLSGIIGEFIQGIPFTIIVVLLASIVVSLGFVPLIALRLLKHEESPFAVYREKLWVTITEWHRAKMLWLFLHRRAQWWFYTFLAASFVIAVALPVTGLLKVSMFPPADQDFIYVEVELPQASTLQQTDRVTREVEEAIAKNPFVSSYLTTIGAPSVFNQSGGGSSGKLANITVNLDPDRSSKDTSIEIAEALRTELAPIAGGKITVTEASGGPPSGAPVVAKIWSDDTGTLASLTEELESLFESTGGTRSISSSLSNDGTELQIAIDRAKAQEYGLSAADVALTLRTAIAGIEATKIRVEGNDLVVRVTFDLNPEYVQPEETTIANADAIARVPIATERGTVLLGSLITITANRTSAAIAHENGMRIGSVSAYVEEGMNAVEITNTIRAEVEKLELGEGTRITFGGEDEEIQRTFTEMLVALVAGLVFMFAILVLEFNAFRTTLRLLLAIPLSLTGVLIGLFIMGQPLSFTAFLGIIALGGVIINHGILLLDVLYTLRREQVESDPKRLVLEAAALRIRPIILTTITTVVGMIPLTFVSAMWAPLAFTIAFGLIYGTLLTLVLIPLLSYRRLSKEFARQEENGLNT</sequence>
<dbReference type="InterPro" id="IPR001036">
    <property type="entry name" value="Acrflvin-R"/>
</dbReference>
<dbReference type="PANTHER" id="PTHR32063">
    <property type="match status" value="1"/>
</dbReference>
<dbReference type="Gene3D" id="1.20.1640.10">
    <property type="entry name" value="Multidrug efflux transporter AcrB transmembrane domain"/>
    <property type="match status" value="2"/>
</dbReference>
<comment type="caution">
    <text evidence="2">The sequence shown here is derived from an EMBL/GenBank/DDBJ whole genome shotgun (WGS) entry which is preliminary data.</text>
</comment>
<dbReference type="PRINTS" id="PR00702">
    <property type="entry name" value="ACRIFLAVINRP"/>
</dbReference>
<dbReference type="Gene3D" id="3.30.70.1430">
    <property type="entry name" value="Multidrug efflux transporter AcrB pore domain"/>
    <property type="match status" value="2"/>
</dbReference>
<dbReference type="EMBL" id="PFBK01000008">
    <property type="protein sequence ID" value="PIR83617.1"/>
    <property type="molecule type" value="Genomic_DNA"/>
</dbReference>
<dbReference type="Pfam" id="PF00873">
    <property type="entry name" value="ACR_tran"/>
    <property type="match status" value="1"/>
</dbReference>
<accession>A0A2H0UB51</accession>
<dbReference type="Gene3D" id="3.30.70.1320">
    <property type="entry name" value="Multidrug efflux transporter AcrB pore domain like"/>
    <property type="match status" value="1"/>
</dbReference>